<sequence length="719" mass="79380">MTNEHQLERADTTQNSVSASFIDWLEGDTADAAPDIGLTELPPVAQALCTRLKKGNIDLPWMLERLVSHPSGVALLQAALPGCWEAAIRAFPATPSRNPYKSHGQYGHERHCKGSNDICGALVYATLSLAPNHDIETLHHLNHDDLRFLMGAAQYDHNLLRYLLMWASIQPEDNSRWRWENEIPKSSIWGFVSDGIELVFTEHSREWNDALWQSPAGIALAEEMICSLDIATLRAYGHRLLGTYQDLLVEVAKLDPSVARAVGNDRMVVETFPTPDFSTSDSVVVAEALPFIPLAFLEQQTLQAGWAAGLKLHRTDLPRTVGSVAQVLGKSQSEVDGTILSGMALLWADLQQLTEYKRDEWKHRDQIRGVHSRLSKHLESSPDAWAVSAHEILRQADSLDSDHIDLLALAAAYHATVRRKIEEIAVDDSDRATRDRAQGILALISGVMSPNTDLHRWLADSAARAFDGVPLFPHPLTSLARTWIGSTEVEDTISRSLRQAMALFSVWAKSQGAAQEELATGVLLTELKTAFRNVSLRLAAGGNSRLAQTIAVRQRPVTKTEESTWGCDIALLLNADIRPSAFIRSAELVQVKKSEAFGDTSSSPNERWRIDVQQLLTLLERSESSSYWLILSTGEVLCVTARWIFGLIAGGNALGQNTATVNYNDVRHTAVLVEQFMSELFLGIWVGSVNEQTLKFARGEDSSVTPRNIFEIAITAGGQ</sequence>
<protein>
    <submittedName>
        <fullName evidence="1">Uncharacterized protein</fullName>
    </submittedName>
</protein>
<evidence type="ECO:0000313" key="2">
    <source>
        <dbReference type="Proteomes" id="UP000199202"/>
    </source>
</evidence>
<dbReference type="RefSeq" id="WP_143043766.1">
    <property type="nucleotide sequence ID" value="NZ_FNDJ01000007.1"/>
</dbReference>
<gene>
    <name evidence="1" type="ORF">SAMN05421869_107364</name>
</gene>
<evidence type="ECO:0000313" key="1">
    <source>
        <dbReference type="EMBL" id="SDI88760.1"/>
    </source>
</evidence>
<name>A0A1G8PAL4_9ACTN</name>
<dbReference type="AlphaFoldDB" id="A0A1G8PAL4"/>
<dbReference type="EMBL" id="FNDJ01000007">
    <property type="protein sequence ID" value="SDI88760.1"/>
    <property type="molecule type" value="Genomic_DNA"/>
</dbReference>
<dbReference type="OrthoDB" id="4313346at2"/>
<keyword evidence="2" id="KW-1185">Reference proteome</keyword>
<organism evidence="1 2">
    <name type="scientific">Nonomuraea jiangxiensis</name>
    <dbReference type="NCBI Taxonomy" id="633440"/>
    <lineage>
        <taxon>Bacteria</taxon>
        <taxon>Bacillati</taxon>
        <taxon>Actinomycetota</taxon>
        <taxon>Actinomycetes</taxon>
        <taxon>Streptosporangiales</taxon>
        <taxon>Streptosporangiaceae</taxon>
        <taxon>Nonomuraea</taxon>
    </lineage>
</organism>
<proteinExistence type="predicted"/>
<reference evidence="1 2" key="1">
    <citation type="submission" date="2016-10" db="EMBL/GenBank/DDBJ databases">
        <authorList>
            <person name="de Groot N.N."/>
        </authorList>
    </citation>
    <scope>NUCLEOTIDE SEQUENCE [LARGE SCALE GENOMIC DNA]</scope>
    <source>
        <strain evidence="1 2">CGMCC 4.6533</strain>
    </source>
</reference>
<accession>A0A1G8PAL4</accession>
<dbReference type="Proteomes" id="UP000199202">
    <property type="component" value="Unassembled WGS sequence"/>
</dbReference>